<feature type="region of interest" description="Disordered" evidence="2">
    <location>
        <begin position="53"/>
        <end position="89"/>
    </location>
</feature>
<keyword evidence="4" id="KW-1185">Reference proteome</keyword>
<proteinExistence type="predicted"/>
<accession>A0A813GIL5</accession>
<evidence type="ECO:0000313" key="4">
    <source>
        <dbReference type="Proteomes" id="UP000654075"/>
    </source>
</evidence>
<name>A0A813GIL5_POLGL</name>
<reference evidence="3" key="1">
    <citation type="submission" date="2021-02" db="EMBL/GenBank/DDBJ databases">
        <authorList>
            <person name="Dougan E. K."/>
            <person name="Rhodes N."/>
            <person name="Thang M."/>
            <person name="Chan C."/>
        </authorList>
    </citation>
    <scope>NUCLEOTIDE SEQUENCE</scope>
</reference>
<keyword evidence="1" id="KW-0175">Coiled coil</keyword>
<dbReference type="Proteomes" id="UP000654075">
    <property type="component" value="Unassembled WGS sequence"/>
</dbReference>
<gene>
    <name evidence="3" type="ORF">PGLA1383_LOCUS41913</name>
</gene>
<feature type="coiled-coil region" evidence="1">
    <location>
        <begin position="151"/>
        <end position="185"/>
    </location>
</feature>
<sequence>MRAYVQECVSHADMETTSLRQVFQFFEAKFGTFAESAKGSIIEIARAAVVNAGEEEEVRRRRSRRRTTTATTTTTTQDRQGQKGPQVRRRPVLALKTPTAERCETALRWRRQKRRRVSRIVAAAQRKSDSEITSLLLKQDREMKSAAMPIDSPLQEELNEIDQQIQKLQQERNRLVDTFESQKDKIAEALKLKHCAELSAYRSRRCKRLGDTCLKPSRAQVKTVRATTLLFHLLLASAAKQVSNVRCAQRA</sequence>
<evidence type="ECO:0000256" key="1">
    <source>
        <dbReference type="SAM" id="Coils"/>
    </source>
</evidence>
<evidence type="ECO:0000256" key="2">
    <source>
        <dbReference type="SAM" id="MobiDB-lite"/>
    </source>
</evidence>
<protein>
    <submittedName>
        <fullName evidence="3">Uncharacterized protein</fullName>
    </submittedName>
</protein>
<dbReference type="AlphaFoldDB" id="A0A813GIL5"/>
<organism evidence="3 4">
    <name type="scientific">Polarella glacialis</name>
    <name type="common">Dinoflagellate</name>
    <dbReference type="NCBI Taxonomy" id="89957"/>
    <lineage>
        <taxon>Eukaryota</taxon>
        <taxon>Sar</taxon>
        <taxon>Alveolata</taxon>
        <taxon>Dinophyceae</taxon>
        <taxon>Suessiales</taxon>
        <taxon>Suessiaceae</taxon>
        <taxon>Polarella</taxon>
    </lineage>
</organism>
<evidence type="ECO:0000313" key="3">
    <source>
        <dbReference type="EMBL" id="CAE8624812.1"/>
    </source>
</evidence>
<comment type="caution">
    <text evidence="3">The sequence shown here is derived from an EMBL/GenBank/DDBJ whole genome shotgun (WGS) entry which is preliminary data.</text>
</comment>
<dbReference type="EMBL" id="CAJNNV010028495">
    <property type="protein sequence ID" value="CAE8624812.1"/>
    <property type="molecule type" value="Genomic_DNA"/>
</dbReference>